<proteinExistence type="predicted"/>
<keyword evidence="2" id="KW-1185">Reference proteome</keyword>
<dbReference type="InterPro" id="IPR036388">
    <property type="entry name" value="WH-like_DNA-bd_sf"/>
</dbReference>
<evidence type="ECO:0000313" key="1">
    <source>
        <dbReference type="EMBL" id="SIS05627.1"/>
    </source>
</evidence>
<reference evidence="1 2" key="1">
    <citation type="submission" date="2017-01" db="EMBL/GenBank/DDBJ databases">
        <authorList>
            <person name="Mah S.A."/>
            <person name="Swanson W.J."/>
            <person name="Moy G.W."/>
            <person name="Vacquier V.D."/>
        </authorList>
    </citation>
    <scope>NUCLEOTIDE SEQUENCE [LARGE SCALE GENOMIC DNA]</scope>
    <source>
        <strain evidence="1 2">CGMCC 1.8909</strain>
    </source>
</reference>
<dbReference type="AlphaFoldDB" id="A0A1N7FZA3"/>
<dbReference type="EMBL" id="FTNP01000008">
    <property type="protein sequence ID" value="SIS05627.1"/>
    <property type="molecule type" value="Genomic_DNA"/>
</dbReference>
<dbReference type="Gene3D" id="1.10.10.10">
    <property type="entry name" value="Winged helix-like DNA-binding domain superfamily/Winged helix DNA-binding domain"/>
    <property type="match status" value="1"/>
</dbReference>
<evidence type="ECO:0000313" key="2">
    <source>
        <dbReference type="Proteomes" id="UP000185687"/>
    </source>
</evidence>
<protein>
    <submittedName>
        <fullName evidence="1">Uncharacterized protein</fullName>
    </submittedName>
</protein>
<dbReference type="Proteomes" id="UP000185687">
    <property type="component" value="Unassembled WGS sequence"/>
</dbReference>
<sequence>MKEQSVKLVVPTDIEILEAMSDGKRQTAPNLAEILGRKSRYMNNRLAELAGNGLVSKVGPSDSSGMYEITEKGRKALEMRHEYSHNQAEKFGRKLVQELDSSDLESDKGDEE</sequence>
<dbReference type="InterPro" id="IPR036390">
    <property type="entry name" value="WH_DNA-bd_sf"/>
</dbReference>
<organism evidence="1 2">
    <name type="scientific">Natronorubrum daqingense</name>
    <dbReference type="NCBI Taxonomy" id="588898"/>
    <lineage>
        <taxon>Archaea</taxon>
        <taxon>Methanobacteriati</taxon>
        <taxon>Methanobacteriota</taxon>
        <taxon>Stenosarchaea group</taxon>
        <taxon>Halobacteria</taxon>
        <taxon>Halobacteriales</taxon>
        <taxon>Natrialbaceae</taxon>
        <taxon>Natronorubrum</taxon>
    </lineage>
</organism>
<accession>A0A1N7FZA3</accession>
<name>A0A1N7FZA3_9EURY</name>
<gene>
    <name evidence="1" type="ORF">SAMN05421809_3599</name>
</gene>
<dbReference type="SUPFAM" id="SSF46785">
    <property type="entry name" value="Winged helix' DNA-binding domain"/>
    <property type="match status" value="1"/>
</dbReference>